<dbReference type="EMBL" id="NVMX01000435">
    <property type="protein sequence ID" value="PDZ93766.1"/>
    <property type="molecule type" value="Genomic_DNA"/>
</dbReference>
<evidence type="ECO:0000313" key="1">
    <source>
        <dbReference type="EMBL" id="PDZ93766.1"/>
    </source>
</evidence>
<evidence type="ECO:0000313" key="2">
    <source>
        <dbReference type="Proteomes" id="UP000219922"/>
    </source>
</evidence>
<dbReference type="Proteomes" id="UP000219922">
    <property type="component" value="Unassembled WGS sequence"/>
</dbReference>
<proteinExistence type="predicted"/>
<accession>A0A9X6SRN1</accession>
<comment type="caution">
    <text evidence="1">The sequence shown here is derived from an EMBL/GenBank/DDBJ whole genome shotgun (WGS) entry which is preliminary data.</text>
</comment>
<gene>
    <name evidence="1" type="ORF">CON36_37435</name>
</gene>
<organism evidence="1 2">
    <name type="scientific">Bacillus cereus</name>
    <dbReference type="NCBI Taxonomy" id="1396"/>
    <lineage>
        <taxon>Bacteria</taxon>
        <taxon>Bacillati</taxon>
        <taxon>Bacillota</taxon>
        <taxon>Bacilli</taxon>
        <taxon>Bacillales</taxon>
        <taxon>Bacillaceae</taxon>
        <taxon>Bacillus</taxon>
        <taxon>Bacillus cereus group</taxon>
    </lineage>
</organism>
<reference evidence="1 2" key="1">
    <citation type="submission" date="2017-09" db="EMBL/GenBank/DDBJ databases">
        <title>Large-scale bioinformatics analysis of Bacillus genomes uncovers conserved roles of natural products in bacterial physiology.</title>
        <authorList>
            <consortium name="Agbiome Team Llc"/>
            <person name="Bleich R.M."/>
            <person name="Grubbs K.J."/>
            <person name="Santa Maria K.C."/>
            <person name="Allen S.E."/>
            <person name="Farag S."/>
            <person name="Shank E.A."/>
            <person name="Bowers A."/>
        </authorList>
    </citation>
    <scope>NUCLEOTIDE SEQUENCE [LARGE SCALE GENOMIC DNA]</scope>
    <source>
        <strain evidence="1 2">AFS092789</strain>
    </source>
</reference>
<name>A0A9X6SRN1_BACCE</name>
<sequence>MDYGDTLPLNSLLLIHVPENTKWYAKDCKFGVCLGARTVAYNQLWTPLTSSTSLPGTFQFQNYDSNQFLGSDGPNTWLYATKPLLGEINFEIVPV</sequence>
<dbReference type="AlphaFoldDB" id="A0A9X6SRN1"/>
<protein>
    <submittedName>
        <fullName evidence="1">Uncharacterized protein</fullName>
    </submittedName>
</protein>